<accession>A0ABN0K683</accession>
<name>A0ABN0K683_ACICA</name>
<dbReference type="Pfam" id="PF14253">
    <property type="entry name" value="AbiH"/>
    <property type="match status" value="1"/>
</dbReference>
<organism evidence="1 2">
    <name type="scientific">Acinetobacter calcoaceticus DSM 30006 = CIP 81.8</name>
    <dbReference type="NCBI Taxonomy" id="981331"/>
    <lineage>
        <taxon>Bacteria</taxon>
        <taxon>Pseudomonadati</taxon>
        <taxon>Pseudomonadota</taxon>
        <taxon>Gammaproteobacteria</taxon>
        <taxon>Moraxellales</taxon>
        <taxon>Moraxellaceae</taxon>
        <taxon>Acinetobacter</taxon>
        <taxon>Acinetobacter calcoaceticus/baumannii complex</taxon>
    </lineage>
</organism>
<dbReference type="Proteomes" id="UP000013024">
    <property type="component" value="Unassembled WGS sequence"/>
</dbReference>
<evidence type="ECO:0008006" key="3">
    <source>
        <dbReference type="Google" id="ProtNLM"/>
    </source>
</evidence>
<keyword evidence="2" id="KW-1185">Reference proteome</keyword>
<evidence type="ECO:0000313" key="1">
    <source>
        <dbReference type="EMBL" id="ENV98969.1"/>
    </source>
</evidence>
<comment type="caution">
    <text evidence="1">The sequence shown here is derived from an EMBL/GenBank/DDBJ whole genome shotgun (WGS) entry which is preliminary data.</text>
</comment>
<evidence type="ECO:0000313" key="2">
    <source>
        <dbReference type="Proteomes" id="UP000013024"/>
    </source>
</evidence>
<dbReference type="GeneID" id="92919572"/>
<proteinExistence type="predicted"/>
<dbReference type="InterPro" id="IPR025935">
    <property type="entry name" value="AbiH"/>
</dbReference>
<sequence>MDILIVGNGFDLSHFLPTKYDHFMEAMKSIEGFQGSSGMEFDDIYKILYVKEAYFFNKTKELYKYDLIKLDKDQVQTFKVMLQQNIWYKYFLNHVNDIQTWIDFEQKIEEALIHAVKAINIVNEKHSTTRFFNSPIFTTPRDNPNSYFFTEFQFNILTCLTFIIPNPQNASASVRVGSLNSNYFKSPVSEIYGLDSSKFISFLQKELDKFIEIFNLYLELIINNLVPIQMFKKDKLKEIDKVYSFNYTNTFEKFYNNEININYLHGKFGSNQNLVLGISDLNDASLKRLKAYGFTKYHQKLLNETDYTFLHEIITKYNDDLKDHENALINFRSSITDHALRSHATQTLDQVKNRLSNINLNFYIWGHSLDVSDESYIKEIFSFNEHMDNNVHVTVYHFNKVAKFDLLANLIYILGKEKVEYWMKNKWLTFKPNPEII</sequence>
<dbReference type="RefSeq" id="WP_005047212.1">
    <property type="nucleotide sequence ID" value="NZ_KB849780.1"/>
</dbReference>
<dbReference type="EMBL" id="APQI01000004">
    <property type="protein sequence ID" value="ENV98969.1"/>
    <property type="molecule type" value="Genomic_DNA"/>
</dbReference>
<reference evidence="1 2" key="1">
    <citation type="submission" date="2013-02" db="EMBL/GenBank/DDBJ databases">
        <title>The Genome Sequence of Acinetobacter calcoaceticus CIP 81.8.</title>
        <authorList>
            <consortium name="The Broad Institute Genome Sequencing Platform"/>
            <consortium name="The Broad Institute Genome Sequencing Center for Infectious Disease"/>
            <person name="Cerqueira G."/>
            <person name="Feldgarden M."/>
            <person name="Courvalin P."/>
            <person name="Perichon B."/>
            <person name="Grillot-Courvalin C."/>
            <person name="Clermont D."/>
            <person name="Rocha E."/>
            <person name="Yoon E.-J."/>
            <person name="Nemec A."/>
            <person name="Walker B."/>
            <person name="Young S.K."/>
            <person name="Zeng Q."/>
            <person name="Gargeya S."/>
            <person name="Fitzgerald M."/>
            <person name="Haas B."/>
            <person name="Abouelleil A."/>
            <person name="Alvarado L."/>
            <person name="Arachchi H.M."/>
            <person name="Berlin A.M."/>
            <person name="Chapman S.B."/>
            <person name="Dewar J."/>
            <person name="Goldberg J."/>
            <person name="Griggs A."/>
            <person name="Gujja S."/>
            <person name="Hansen M."/>
            <person name="Howarth C."/>
            <person name="Imamovic A."/>
            <person name="Larimer J."/>
            <person name="McCowan C."/>
            <person name="Murphy C."/>
            <person name="Neiman D."/>
            <person name="Pearson M."/>
            <person name="Priest M."/>
            <person name="Roberts A."/>
            <person name="Saif S."/>
            <person name="Shea T."/>
            <person name="Sisk P."/>
            <person name="Sykes S."/>
            <person name="Wortman J."/>
            <person name="Nusbaum C."/>
            <person name="Birren B."/>
        </authorList>
    </citation>
    <scope>NUCLEOTIDE SEQUENCE [LARGE SCALE GENOMIC DNA]</scope>
    <source>
        <strain evidence="1 2">CIP 81.8</strain>
    </source>
</reference>
<protein>
    <recommendedName>
        <fullName evidence="3">Bacteriophage abortive infection AbiH</fullName>
    </recommendedName>
</protein>
<gene>
    <name evidence="1" type="ORF">F936_02052</name>
</gene>